<gene>
    <name evidence="2" type="ORF">AWC01_05950</name>
    <name evidence="1" type="ORF">MDOR_12820</name>
</gene>
<dbReference type="InterPro" id="IPR024486">
    <property type="entry name" value="DUF2617"/>
</dbReference>
<evidence type="ECO:0000313" key="1">
    <source>
        <dbReference type="EMBL" id="BBZ07113.1"/>
    </source>
</evidence>
<organism evidence="2 3">
    <name type="scientific">Mycolicibacterium doricum</name>
    <dbReference type="NCBI Taxonomy" id="126673"/>
    <lineage>
        <taxon>Bacteria</taxon>
        <taxon>Bacillati</taxon>
        <taxon>Actinomycetota</taxon>
        <taxon>Actinomycetes</taxon>
        <taxon>Mycobacteriales</taxon>
        <taxon>Mycobacteriaceae</taxon>
        <taxon>Mycolicibacterium</taxon>
    </lineage>
</organism>
<dbReference type="Proteomes" id="UP000193564">
    <property type="component" value="Unassembled WGS sequence"/>
</dbReference>
<accession>A0A1X1TFZ0</accession>
<dbReference type="Proteomes" id="UP000467201">
    <property type="component" value="Chromosome"/>
</dbReference>
<keyword evidence="3" id="KW-1185">Reference proteome</keyword>
<dbReference type="KEGG" id="mdr:MDOR_12820"/>
<dbReference type="EMBL" id="LQOS01000018">
    <property type="protein sequence ID" value="ORV43456.1"/>
    <property type="molecule type" value="Genomic_DNA"/>
</dbReference>
<reference evidence="1 4" key="2">
    <citation type="journal article" date="2019" name="Emerg. Microbes Infect.">
        <title>Comprehensive subspecies identification of 175 nontuberculous mycobacteria species based on 7547 genomic profiles.</title>
        <authorList>
            <person name="Matsumoto Y."/>
            <person name="Kinjo T."/>
            <person name="Motooka D."/>
            <person name="Nabeya D."/>
            <person name="Jung N."/>
            <person name="Uechi K."/>
            <person name="Horii T."/>
            <person name="Iida T."/>
            <person name="Fujita J."/>
            <person name="Nakamura S."/>
        </authorList>
    </citation>
    <scope>NUCLEOTIDE SEQUENCE [LARGE SCALE GENOMIC DNA]</scope>
    <source>
        <strain evidence="1 4">JCM 12405</strain>
    </source>
</reference>
<dbReference type="RefSeq" id="WP_085188980.1">
    <property type="nucleotide sequence ID" value="NZ_AP022605.1"/>
</dbReference>
<dbReference type="EMBL" id="AP022605">
    <property type="protein sequence ID" value="BBZ07113.1"/>
    <property type="molecule type" value="Genomic_DNA"/>
</dbReference>
<evidence type="ECO:0000313" key="4">
    <source>
        <dbReference type="Proteomes" id="UP000467201"/>
    </source>
</evidence>
<dbReference type="AlphaFoldDB" id="A0A1X1TFZ0"/>
<dbReference type="OrthoDB" id="4462506at2"/>
<evidence type="ECO:0000313" key="2">
    <source>
        <dbReference type="EMBL" id="ORV43456.1"/>
    </source>
</evidence>
<evidence type="ECO:0008006" key="5">
    <source>
        <dbReference type="Google" id="ProtNLM"/>
    </source>
</evidence>
<dbReference type="Pfam" id="PF10936">
    <property type="entry name" value="DUF2617"/>
    <property type="match status" value="1"/>
</dbReference>
<proteinExistence type="predicted"/>
<sequence length="170" mass="17819">MPFHQLAVAPADVDGAALGLALNGPAASPLVSIRLSHRRGGALVLGVLGASHVVTVEHPAGRFSEEVSCSVHPHGGALPGRHDGPGYRFDSETRVCDATGFGQLAARLYERCLTDRNTLGGRFPGDDAALTVLQARPDGPGWRWRTCHLYPGGPGVPGGTAVHTISRWHP</sequence>
<name>A0A1X1TFZ0_9MYCO</name>
<reference evidence="1" key="3">
    <citation type="submission" date="2020-02" db="EMBL/GenBank/DDBJ databases">
        <authorList>
            <person name="Matsumoto Y."/>
            <person name="Motooka D."/>
            <person name="Nakamura S."/>
        </authorList>
    </citation>
    <scope>NUCLEOTIDE SEQUENCE</scope>
    <source>
        <strain evidence="1">JCM 12405</strain>
    </source>
</reference>
<reference evidence="2 3" key="1">
    <citation type="submission" date="2016-01" db="EMBL/GenBank/DDBJ databases">
        <title>The new phylogeny of the genus Mycobacterium.</title>
        <authorList>
            <person name="Tarcisio F."/>
            <person name="Conor M."/>
            <person name="Antonella G."/>
            <person name="Elisabetta G."/>
            <person name="Giulia F.S."/>
            <person name="Sara T."/>
            <person name="Anna F."/>
            <person name="Clotilde B."/>
            <person name="Roberto B."/>
            <person name="Veronica D.S."/>
            <person name="Fabio R."/>
            <person name="Monica P."/>
            <person name="Olivier J."/>
            <person name="Enrico T."/>
            <person name="Nicola S."/>
        </authorList>
    </citation>
    <scope>NUCLEOTIDE SEQUENCE [LARGE SCALE GENOMIC DNA]</scope>
    <source>
        <strain evidence="2 3">DSM 44339</strain>
    </source>
</reference>
<dbReference type="STRING" id="126673.AWC01_05950"/>
<protein>
    <recommendedName>
        <fullName evidence="5">DUF2617 domain-containing protein</fullName>
    </recommendedName>
</protein>
<evidence type="ECO:0000313" key="3">
    <source>
        <dbReference type="Proteomes" id="UP000193564"/>
    </source>
</evidence>